<keyword evidence="2" id="KW-1185">Reference proteome</keyword>
<accession>A0ABX8MIE3</accession>
<proteinExistence type="predicted"/>
<evidence type="ECO:0000313" key="2">
    <source>
        <dbReference type="Proteomes" id="UP000693952"/>
    </source>
</evidence>
<reference evidence="1" key="1">
    <citation type="submission" date="2021-06" db="EMBL/GenBank/DDBJ databases">
        <title>Updating the genus Pseudomonas: Description of 43 new species and partition of the Pseudomonas putida group.</title>
        <authorList>
            <person name="Girard L."/>
            <person name="Lood C."/>
            <person name="Vandamme P."/>
            <person name="Rokni-Zadeh H."/>
            <person name="van Noort V."/>
            <person name="Hofte M."/>
            <person name="Lavigne R."/>
            <person name="De Mot R."/>
        </authorList>
    </citation>
    <scope>NUCLEOTIDE SEQUENCE</scope>
    <source>
        <strain evidence="1">CMR12a</strain>
    </source>
</reference>
<sequence length="248" mass="27682">MAKSPITQPTGITPEFLQKLNSRYSSTELRSVQTKFTSTAREVRKLGSGGPMGSGLSGRISEQLSYEQRQLLLDAATLIESVNNHIEHAKEKRVRDEKATKRRQDARNARAKQLIAAKFPLLHETVEQQLEVLKDALVFNRAGVHIGFCDPIKYNQEWMKCLDDAHKAGSWTTPLGYLKSHIVSARSELIQSLSSDIAYDDGSDVEERLNVLKQKVADCLARAPLTAAEETTLLHWKSALTLNAWGEV</sequence>
<protein>
    <submittedName>
        <fullName evidence="1">Uncharacterized protein</fullName>
    </submittedName>
</protein>
<gene>
    <name evidence="1" type="ORF">KSS89_16620</name>
</gene>
<name>A0ABX8MIE3_9PSED</name>
<organism evidence="1 2">
    <name type="scientific">Pseudomonas sessilinigenes</name>
    <dbReference type="NCBI Taxonomy" id="658629"/>
    <lineage>
        <taxon>Bacteria</taxon>
        <taxon>Pseudomonadati</taxon>
        <taxon>Pseudomonadota</taxon>
        <taxon>Gammaproteobacteria</taxon>
        <taxon>Pseudomonadales</taxon>
        <taxon>Pseudomonadaceae</taxon>
        <taxon>Pseudomonas</taxon>
    </lineage>
</organism>
<evidence type="ECO:0000313" key="1">
    <source>
        <dbReference type="EMBL" id="QXH37914.1"/>
    </source>
</evidence>
<dbReference type="Proteomes" id="UP000693952">
    <property type="component" value="Chromosome"/>
</dbReference>
<dbReference type="EMBL" id="CP077074">
    <property type="protein sequence ID" value="QXH37914.1"/>
    <property type="molecule type" value="Genomic_DNA"/>
</dbReference>
<dbReference type="RefSeq" id="WP_124346936.1">
    <property type="nucleotide sequence ID" value="NZ_CP027706.1"/>
</dbReference>